<evidence type="ECO:0000313" key="1">
    <source>
        <dbReference type="EMBL" id="SCW02560.1"/>
    </source>
</evidence>
<name>A0A1G4MFD7_LACFM</name>
<dbReference type="Proteomes" id="UP000190831">
    <property type="component" value="Chromosome F"/>
</dbReference>
<dbReference type="Gene3D" id="1.10.246.130">
    <property type="match status" value="1"/>
</dbReference>
<dbReference type="InterPro" id="IPR043137">
    <property type="entry name" value="GGT_ssub_C"/>
</dbReference>
<reference evidence="2" key="1">
    <citation type="submission" date="2016-03" db="EMBL/GenBank/DDBJ databases">
        <authorList>
            <person name="Devillers H."/>
        </authorList>
    </citation>
    <scope>NUCLEOTIDE SEQUENCE [LARGE SCALE GENOMIC DNA]</scope>
</reference>
<accession>A0A1G4MFD7</accession>
<proteinExistence type="predicted"/>
<dbReference type="PANTHER" id="PTHR43881">
    <property type="entry name" value="GAMMA-GLUTAMYLTRANSPEPTIDASE (AFU_ORTHOLOGUE AFUA_4G13580)"/>
    <property type="match status" value="1"/>
</dbReference>
<dbReference type="OMA" id="EGNMVSY"/>
<protein>
    <submittedName>
        <fullName evidence="1">LAFE_0F09142g1_1</fullName>
    </submittedName>
</protein>
<dbReference type="PANTHER" id="PTHR43881:SF1">
    <property type="entry name" value="GAMMA-GLUTAMYLTRANSPEPTIDASE (AFU_ORTHOLOGUE AFUA_4G13580)"/>
    <property type="match status" value="1"/>
</dbReference>
<dbReference type="EMBL" id="LT598490">
    <property type="protein sequence ID" value="SCW02560.1"/>
    <property type="molecule type" value="Genomic_DNA"/>
</dbReference>
<dbReference type="STRING" id="4955.A0A1G4MFD7"/>
<dbReference type="AlphaFoldDB" id="A0A1G4MFD7"/>
<dbReference type="SUPFAM" id="SSF56235">
    <property type="entry name" value="N-terminal nucleophile aminohydrolases (Ntn hydrolases)"/>
    <property type="match status" value="1"/>
</dbReference>
<dbReference type="Gene3D" id="3.60.20.40">
    <property type="match status" value="1"/>
</dbReference>
<dbReference type="Pfam" id="PF01019">
    <property type="entry name" value="G_glu_transpept"/>
    <property type="match status" value="1"/>
</dbReference>
<keyword evidence="2" id="KW-1185">Reference proteome</keyword>
<organism evidence="1 2">
    <name type="scientific">Lachancea fermentati</name>
    <name type="common">Zygosaccharomyces fermentati</name>
    <dbReference type="NCBI Taxonomy" id="4955"/>
    <lineage>
        <taxon>Eukaryota</taxon>
        <taxon>Fungi</taxon>
        <taxon>Dikarya</taxon>
        <taxon>Ascomycota</taxon>
        <taxon>Saccharomycotina</taxon>
        <taxon>Saccharomycetes</taxon>
        <taxon>Saccharomycetales</taxon>
        <taxon>Saccharomycetaceae</taxon>
        <taxon>Lachancea</taxon>
    </lineage>
</organism>
<dbReference type="PRINTS" id="PR01210">
    <property type="entry name" value="GGTRANSPTASE"/>
</dbReference>
<dbReference type="InterPro" id="IPR052896">
    <property type="entry name" value="GGT-like_enzyme"/>
</dbReference>
<dbReference type="InterPro" id="IPR043138">
    <property type="entry name" value="GGT_lsub"/>
</dbReference>
<evidence type="ECO:0000313" key="2">
    <source>
        <dbReference type="Proteomes" id="UP000190831"/>
    </source>
</evidence>
<dbReference type="InterPro" id="IPR029055">
    <property type="entry name" value="Ntn_hydrolases_N"/>
</dbReference>
<dbReference type="OrthoDB" id="2015213at2759"/>
<sequence>MSFNCSRRSVVHSTKGIVACSQPLAASAGIKILELGGNSIDASIAVAACLCVLEPASTGVGGDCFLLHYDGETHKISGMNGTGRSPSALSIEFLRKQLGNEEDLPLRLSANSVHSVTVPGGVAGWIDAFETLGSGKVTLAQVLDAAISLCEDGHPISEISASLSQQCWKRLQKQNSKQVDLLQCFASVEDSQVAPKEGDLVVNRPLGSVFRLLAEKGKKGFYEGEVARAIVDEVQSRGGALSLDDLAQHQTTFVEPINLEFLGHKMWEIPPNSQGLVVLIALGIIRELDEDGKICLRDLKQNSTEYLHLLIECLKIAFYDADEYVSDPQYQQADILPRLLSKSYLKSRARFFRKDGIIDSSKMKHGVPDATLNQADTVYFTVSDPQGNATSFINSVYMGFGSAIIPAKFGGFCLQNRGANFNLTPGSKNSLEPNKRPYHTIIPAMITDAVSGELVYSLGNMGGFMQPTGHLQHFLNLILFKLSPQESLDAPRICLSPHPKYADKDRGLGSDGPVSTPVTLVSIEEDMPSDVIEGLRALGHDVEVISGSGRSLFGRGQIIKKSSSEKSSTLLYSAGSDKRGDGCAIPMI</sequence>
<gene>
    <name evidence="1" type="ORF">LAFE_0F09142G</name>
</gene>